<keyword evidence="3" id="KW-1185">Reference proteome</keyword>
<dbReference type="PANTHER" id="PTHR42928:SF5">
    <property type="entry name" value="BLR1237 PROTEIN"/>
    <property type="match status" value="1"/>
</dbReference>
<dbReference type="Gene3D" id="3.40.190.150">
    <property type="entry name" value="Bordetella uptake gene, domain 1"/>
    <property type="match status" value="1"/>
</dbReference>
<reference evidence="2 3" key="1">
    <citation type="submission" date="2019-01" db="EMBL/GenBank/DDBJ databases">
        <authorList>
            <person name="Chen W.-M."/>
        </authorList>
    </citation>
    <scope>NUCLEOTIDE SEQUENCE [LARGE SCALE GENOMIC DNA]</scope>
    <source>
        <strain evidence="2 3">CCP-6</strain>
    </source>
</reference>
<dbReference type="AlphaFoldDB" id="A0A437MIW7"/>
<dbReference type="Gene3D" id="3.40.190.10">
    <property type="entry name" value="Periplasmic binding protein-like II"/>
    <property type="match status" value="1"/>
</dbReference>
<dbReference type="EMBL" id="SACL01000002">
    <property type="protein sequence ID" value="RVT97579.1"/>
    <property type="molecule type" value="Genomic_DNA"/>
</dbReference>
<dbReference type="PANTHER" id="PTHR42928">
    <property type="entry name" value="TRICARBOXYLATE-BINDING PROTEIN"/>
    <property type="match status" value="1"/>
</dbReference>
<proteinExistence type="inferred from homology"/>
<dbReference type="Proteomes" id="UP000282957">
    <property type="component" value="Unassembled WGS sequence"/>
</dbReference>
<dbReference type="PIRSF" id="PIRSF017082">
    <property type="entry name" value="YflP"/>
    <property type="match status" value="1"/>
</dbReference>
<name>A0A437MIW7_9PROT</name>
<dbReference type="Pfam" id="PF03401">
    <property type="entry name" value="TctC"/>
    <property type="match status" value="1"/>
</dbReference>
<evidence type="ECO:0000313" key="3">
    <source>
        <dbReference type="Proteomes" id="UP000282957"/>
    </source>
</evidence>
<evidence type="ECO:0000313" key="2">
    <source>
        <dbReference type="EMBL" id="RVT97579.1"/>
    </source>
</evidence>
<dbReference type="RefSeq" id="WP_127786807.1">
    <property type="nucleotide sequence ID" value="NZ_SACL01000002.1"/>
</dbReference>
<accession>A0A437MIW7</accession>
<comment type="similarity">
    <text evidence="1">Belongs to the UPF0065 (bug) family.</text>
</comment>
<evidence type="ECO:0000256" key="1">
    <source>
        <dbReference type="ARBA" id="ARBA00006987"/>
    </source>
</evidence>
<protein>
    <submittedName>
        <fullName evidence="2">Tripartite tricarboxylate transporter substrate binding protein</fullName>
    </submittedName>
</protein>
<dbReference type="CDD" id="cd07012">
    <property type="entry name" value="PBP2_Bug_TTT"/>
    <property type="match status" value="1"/>
</dbReference>
<comment type="caution">
    <text evidence="2">The sequence shown here is derived from an EMBL/GenBank/DDBJ whole genome shotgun (WGS) entry which is preliminary data.</text>
</comment>
<dbReference type="OrthoDB" id="7250553at2"/>
<gene>
    <name evidence="2" type="ORF">EOD42_07070</name>
</gene>
<organism evidence="2 3">
    <name type="scientific">Rhodovarius crocodyli</name>
    <dbReference type="NCBI Taxonomy" id="1979269"/>
    <lineage>
        <taxon>Bacteria</taxon>
        <taxon>Pseudomonadati</taxon>
        <taxon>Pseudomonadota</taxon>
        <taxon>Alphaproteobacteria</taxon>
        <taxon>Acetobacterales</taxon>
        <taxon>Roseomonadaceae</taxon>
        <taxon>Rhodovarius</taxon>
    </lineage>
</organism>
<dbReference type="InterPro" id="IPR005064">
    <property type="entry name" value="BUG"/>
</dbReference>
<dbReference type="InterPro" id="IPR042100">
    <property type="entry name" value="Bug_dom1"/>
</dbReference>
<dbReference type="SUPFAM" id="SSF53850">
    <property type="entry name" value="Periplasmic binding protein-like II"/>
    <property type="match status" value="1"/>
</dbReference>
<sequence length="326" mass="34064">MNIGTFGRRAVLAASAVPALARAQSAWPQGRAVSMVVAFPPGGQADVSARPTAAAMERILGSAVPVVNRAGASGALGNAFVARAPADGSTLLMALSSVLILPESERVNGRQPQYEVEQLSPIARITADPTVLVVRGDAPWRDIDAFIADARARAGAISYSSSGNYSALHTPMAMFANAVGIDMLHVPFQGGAPALTALLSGTVQALASGTGPIMQHIRAGRLRALASWAGERLPSLPDVPTFKEKGLEEVQYTIWAGVFAPAATPAPVQEDIRRCLAQAARDPEALRALEAAGSPMAYMDGDAFRGFVAEDHARLVRVVQRIGKVE</sequence>